<dbReference type="InterPro" id="IPR035940">
    <property type="entry name" value="CAP_sf"/>
</dbReference>
<accession>A0A8J1YB32</accession>
<evidence type="ECO:0000313" key="1">
    <source>
        <dbReference type="EMBL" id="CAH1782049.1"/>
    </source>
</evidence>
<reference evidence="1" key="1">
    <citation type="submission" date="2022-03" db="EMBL/GenBank/DDBJ databases">
        <authorList>
            <person name="Martin C."/>
        </authorList>
    </citation>
    <scope>NUCLEOTIDE SEQUENCE</scope>
</reference>
<keyword evidence="2" id="KW-1185">Reference proteome</keyword>
<dbReference type="InterPro" id="IPR034113">
    <property type="entry name" value="SCP_GAPR1-like"/>
</dbReference>
<dbReference type="OrthoDB" id="337038at2759"/>
<organism evidence="1 2">
    <name type="scientific">Owenia fusiformis</name>
    <name type="common">Polychaete worm</name>
    <dbReference type="NCBI Taxonomy" id="6347"/>
    <lineage>
        <taxon>Eukaryota</taxon>
        <taxon>Metazoa</taxon>
        <taxon>Spiralia</taxon>
        <taxon>Lophotrochozoa</taxon>
        <taxon>Annelida</taxon>
        <taxon>Polychaeta</taxon>
        <taxon>Sedentaria</taxon>
        <taxon>Canalipalpata</taxon>
        <taxon>Sabellida</taxon>
        <taxon>Oweniida</taxon>
        <taxon>Oweniidae</taxon>
        <taxon>Owenia</taxon>
    </lineage>
</organism>
<dbReference type="EMBL" id="CAIIXF020000004">
    <property type="protein sequence ID" value="CAH1782049.1"/>
    <property type="molecule type" value="Genomic_DNA"/>
</dbReference>
<dbReference type="SUPFAM" id="SSF55797">
    <property type="entry name" value="PR-1-like"/>
    <property type="match status" value="1"/>
</dbReference>
<dbReference type="Proteomes" id="UP000749559">
    <property type="component" value="Unassembled WGS sequence"/>
</dbReference>
<dbReference type="PANTHER" id="PTHR10334">
    <property type="entry name" value="CYSTEINE-RICH SECRETORY PROTEIN-RELATED"/>
    <property type="match status" value="1"/>
</dbReference>
<dbReference type="Pfam" id="PF00188">
    <property type="entry name" value="CAP"/>
    <property type="match status" value="1"/>
</dbReference>
<dbReference type="SMART" id="SM00198">
    <property type="entry name" value="SCP"/>
    <property type="match status" value="1"/>
</dbReference>
<dbReference type="InterPro" id="IPR014044">
    <property type="entry name" value="CAP_dom"/>
</dbReference>
<comment type="caution">
    <text evidence="1">The sequence shown here is derived from an EMBL/GenBank/DDBJ whole genome shotgun (WGS) entry which is preliminary data.</text>
</comment>
<dbReference type="AlphaFoldDB" id="A0A8J1YB32"/>
<evidence type="ECO:0000313" key="2">
    <source>
        <dbReference type="Proteomes" id="UP000749559"/>
    </source>
</evidence>
<proteinExistence type="predicted"/>
<name>A0A8J1YB32_OWEFU</name>
<dbReference type="InterPro" id="IPR001283">
    <property type="entry name" value="CRISP-related"/>
</dbReference>
<dbReference type="Gene3D" id="3.40.33.10">
    <property type="entry name" value="CAP"/>
    <property type="match status" value="1"/>
</dbReference>
<sequence>MKLFVVTLAALLAVISASPRTGPFKVSVEKIETNLSPRVRRAALSLDEYRQEQLVDHNNYRDVHDASPLSLDANLNAEAQAYAEHLAQLGSMTHCTRAKRQLNQAGIGCDEGIHGNGENLAWSSSQTTDLNTATKMWYDEVCLYDFGNHGFSMETGHFTQVVWRPATLLGIGRASGSSGTFVVARYNVQQGMSFATNVGDKPASLDDDCGTAGTDEPEEPVAPVEVSALADARKDVCTNLGYPYPDHTPYPDQFGYNSCWLVCGNPASQYSFYIFPTYFFSDVIDCKKSDGSFGVCSGEVCN</sequence>
<protein>
    <submittedName>
        <fullName evidence="1">Uncharacterized protein</fullName>
    </submittedName>
</protein>
<gene>
    <name evidence="1" type="ORF">OFUS_LOCUS8536</name>
</gene>
<dbReference type="CDD" id="cd05382">
    <property type="entry name" value="CAP_GAPR1-like"/>
    <property type="match status" value="1"/>
</dbReference>